<dbReference type="EMBL" id="CP120682">
    <property type="protein sequence ID" value="WKN37846.1"/>
    <property type="molecule type" value="Genomic_DNA"/>
</dbReference>
<reference evidence="1" key="1">
    <citation type="journal article" date="2023" name="Comput. Struct. Biotechnol. J.">
        <title>Discovery of a novel marine Bacteroidetes with a rich repertoire of carbohydrate-active enzymes.</title>
        <authorList>
            <person name="Chen B."/>
            <person name="Liu G."/>
            <person name="Chen Q."/>
            <person name="Wang H."/>
            <person name="Liu L."/>
            <person name="Tang K."/>
        </authorList>
    </citation>
    <scope>NUCLEOTIDE SEQUENCE</scope>
    <source>
        <strain evidence="1">TK19036</strain>
    </source>
</reference>
<dbReference type="InterPro" id="IPR011250">
    <property type="entry name" value="OMP/PagP_B-barrel"/>
</dbReference>
<evidence type="ECO:0000313" key="1">
    <source>
        <dbReference type="EMBL" id="WKN37846.1"/>
    </source>
</evidence>
<gene>
    <name evidence="1" type="ORF">K4G66_03875</name>
</gene>
<dbReference type="AlphaFoldDB" id="A0AA49GSV0"/>
<proteinExistence type="predicted"/>
<organism evidence="1">
    <name type="scientific">Roseihalotalea indica</name>
    <dbReference type="NCBI Taxonomy" id="2867963"/>
    <lineage>
        <taxon>Bacteria</taxon>
        <taxon>Pseudomonadati</taxon>
        <taxon>Bacteroidota</taxon>
        <taxon>Cytophagia</taxon>
        <taxon>Cytophagales</taxon>
        <taxon>Catalimonadaceae</taxon>
        <taxon>Roseihalotalea</taxon>
    </lineage>
</organism>
<protein>
    <submittedName>
        <fullName evidence="1">Porin family protein</fullName>
    </submittedName>
</protein>
<dbReference type="Gene3D" id="2.40.160.20">
    <property type="match status" value="1"/>
</dbReference>
<reference evidence="1" key="2">
    <citation type="journal article" date="2024" name="Antonie Van Leeuwenhoek">
        <title>Roseihalotalea indica gen. nov., sp. nov., a halophilic Bacteroidetes from mesopelagic Southwest Indian Ocean with higher carbohydrate metabolic potential.</title>
        <authorList>
            <person name="Chen B."/>
            <person name="Zhang M."/>
            <person name="Lin D."/>
            <person name="Ye J."/>
            <person name="Tang K."/>
        </authorList>
    </citation>
    <scope>NUCLEOTIDE SEQUENCE</scope>
    <source>
        <strain evidence="1">TK19036</strain>
    </source>
</reference>
<sequence>MKYILAAGLVVGAWLPGIAQFSIAPQLNMGVPVGNAQAYATPRLGYGAEVGYQLAERWSATVAYDLYAFEVGANLEDLDISPALLRLFNLPERFTLDLKSSSWSGGFRYSLPYFKVIPFVGVVGSTNDIKVSGYGLSISRSYWGVAPVLGVQWPLAPRWSLQADARVQTIFLQEDIPFVENIIKEHLVFVPIHAGVVFQLGKSKKY</sequence>
<accession>A0AA49GSV0</accession>
<dbReference type="SUPFAM" id="SSF56925">
    <property type="entry name" value="OMPA-like"/>
    <property type="match status" value="1"/>
</dbReference>
<name>A0AA49GSV0_9BACT</name>